<evidence type="ECO:0000313" key="4">
    <source>
        <dbReference type="EMBL" id="QIR30272.1"/>
    </source>
</evidence>
<reference evidence="4" key="1">
    <citation type="journal article" date="2020" name="Virus Evol.">
        <title>Analysis of the virome associated to grapevine downy mildew lesions reveals new mycovirus lineages.</title>
        <authorList>
            <person name="Chiapello M."/>
            <person name="Rodriguez-Romero J."/>
            <person name="Ayllon M.A."/>
            <person name="Turina M."/>
        </authorList>
    </citation>
    <scope>NUCLEOTIDE SEQUENCE</scope>
    <source>
        <strain evidence="4">DMG-F_Contig3</strain>
    </source>
</reference>
<dbReference type="PANTHER" id="PTHR34456">
    <property type="entry name" value="MITOVIRUS RNA-DEPENDENT RNA POLYMERASE"/>
    <property type="match status" value="1"/>
</dbReference>
<dbReference type="PANTHER" id="PTHR34456:SF9">
    <property type="entry name" value="MITOVIRUS RNA-DEPENDENT RNA POLYMERASE"/>
    <property type="match status" value="1"/>
</dbReference>
<dbReference type="InterPro" id="IPR008686">
    <property type="entry name" value="RNA_pol_mitovir"/>
</dbReference>
<keyword evidence="3" id="KW-0548">Nucleotidyltransferase</keyword>
<sequence length="795" mass="89968">MTKQNLFKNKLLLFRAKSVRVEKLLPVSEIRRALPINLKKIVILSMNRSGSIKERIRIAFNFFSFVIKMNRNHGSVFTVKWLKANQVALQKYLGSDRLNSLRTLEPNIPLPRLINGCPAIINRSDRLLIRQGSTSLMRFWLSLFGSYRVMSIIGKTKINSIYDPFKGSSEVLLDLNTYALAGSFFSRLNLSKLKLLLAPRTFVLSHKSSPSNSMSYQGLLTDYYLLTEGNDSQKAIYKNIQTYLGVLKGHNLARWNSLISGLQSIVDQLNYSDLNFKKSAWKENSLSQFAIKEEAAGKVRVFALIDSISQSVLRPLHDYLFSVLKVIPNDGTFDQDKSVERSKEKAKLYNCAYSFDLSSATDRLPRSLTGSILEGMLKLEGFSSAWQSLMADRTFKFSASVGKKYPHLLEDQNNEYKYSVGQPMGGLSSWAGLAITHHWILQYCSTQIGNFSKWEERYEVLGDDIVIFDDSLAKKYLEVMEGLGVEINLSKSIVSPNNPVFEFAKRTIVSGANVSSISFQQVMSQTSIGARVADSVTWVRQGLINTIPALGAILSKYGSSTDFSKIKSVGLEAISLLGLLFHKGIIEHRIVVESLINPQYKEDFDWDKAVFSLPLRSILKWSLTCLRGEYDKDTYPFSHESLRKEVYNELETELSAVVLQLALYKAKLLNRDYDSILEKGSQSLIRKKDDKTLNASITGFFEDVIINLRSDMDVLELLDRVESTLYLHAKIGNVDLVKALSILDEVEAMVFAFTYKTDISRVKYENDTSPVVDLIQRGVYGSKTRYWEIPNPSYS</sequence>
<keyword evidence="1 4" id="KW-0696">RNA-directed RNA polymerase</keyword>
<name>A0A6G9RW70_9VIRU</name>
<accession>A0A6G9RW70</accession>
<evidence type="ECO:0000256" key="2">
    <source>
        <dbReference type="ARBA" id="ARBA00022679"/>
    </source>
</evidence>
<proteinExistence type="predicted"/>
<organism evidence="4">
    <name type="scientific">Plasmopara viticola lesion associated mitovirus 49</name>
    <dbReference type="NCBI Taxonomy" id="2719477"/>
    <lineage>
        <taxon>Viruses</taxon>
        <taxon>Riboviria</taxon>
        <taxon>Orthornavirae</taxon>
        <taxon>Lenarviricota</taxon>
        <taxon>Howeltoviricetes</taxon>
        <taxon>Cryppavirales</taxon>
        <taxon>Mitoviridae</taxon>
        <taxon>Mitovirus</taxon>
    </lineage>
</organism>
<evidence type="ECO:0000256" key="1">
    <source>
        <dbReference type="ARBA" id="ARBA00022484"/>
    </source>
</evidence>
<dbReference type="Pfam" id="PF05919">
    <property type="entry name" value="Mitovir_RNA_pol"/>
    <property type="match status" value="1"/>
</dbReference>
<dbReference type="GO" id="GO:0003968">
    <property type="term" value="F:RNA-directed RNA polymerase activity"/>
    <property type="evidence" value="ECO:0007669"/>
    <property type="project" value="UniProtKB-KW"/>
</dbReference>
<dbReference type="InterPro" id="IPR043502">
    <property type="entry name" value="DNA/RNA_pol_sf"/>
</dbReference>
<keyword evidence="2" id="KW-0808">Transferase</keyword>
<dbReference type="EMBL" id="MN539810">
    <property type="protein sequence ID" value="QIR30272.1"/>
    <property type="molecule type" value="Genomic_RNA"/>
</dbReference>
<protein>
    <submittedName>
        <fullName evidence="4">RNA-dependent RNA polymerase</fullName>
    </submittedName>
</protein>
<evidence type="ECO:0000256" key="3">
    <source>
        <dbReference type="ARBA" id="ARBA00022695"/>
    </source>
</evidence>
<dbReference type="SUPFAM" id="SSF56672">
    <property type="entry name" value="DNA/RNA polymerases"/>
    <property type="match status" value="1"/>
</dbReference>